<dbReference type="SUPFAM" id="SSF52540">
    <property type="entry name" value="P-loop containing nucleoside triphosphate hydrolases"/>
    <property type="match status" value="1"/>
</dbReference>
<accession>A0A7S4KWQ5</accession>
<organism evidence="2">
    <name type="scientific">Paramoeba aestuarina</name>
    <dbReference type="NCBI Taxonomy" id="180227"/>
    <lineage>
        <taxon>Eukaryota</taxon>
        <taxon>Amoebozoa</taxon>
        <taxon>Discosea</taxon>
        <taxon>Flabellinia</taxon>
        <taxon>Dactylopodida</taxon>
        <taxon>Paramoebidae</taxon>
        <taxon>Paramoeba</taxon>
    </lineage>
</organism>
<sequence length="289" mass="31930">MAESTAQLLYVGGMQSSSGKSTCCLAILSFLLEHGYSPSDLAYIKPVTQCESLQPVTQFCHTHGIRHIDAGPVVFRSGVTYKFIEDNDPEAGKKRIERVVKAVHALAKGKKFVLVDGIGYASVGSNGSVSNAQIAKALNAPVLLVGKTGVGDAIDSMNLSRIYFHHYGCDVVGAIFSKVKLDCPRHTYDNCKKFVSMYFEKGHEDGAAEERKEPPLKVFGFVPTNKDLVREVEESCALMYPNDEIEGCCSRDDFEVSEEDKEWNRKAVKHFEEFIDFQALFGALKVDLK</sequence>
<dbReference type="EMBL" id="HBKR01019002">
    <property type="protein sequence ID" value="CAE2307833.1"/>
    <property type="molecule type" value="Transcribed_RNA"/>
</dbReference>
<dbReference type="Gene3D" id="3.40.50.300">
    <property type="entry name" value="P-loop containing nucleotide triphosphate hydrolases"/>
    <property type="match status" value="1"/>
</dbReference>
<dbReference type="PANTHER" id="PTHR21343">
    <property type="entry name" value="DETHIOBIOTIN SYNTHETASE"/>
    <property type="match status" value="1"/>
</dbReference>
<dbReference type="InterPro" id="IPR027417">
    <property type="entry name" value="P-loop_NTPase"/>
</dbReference>
<reference evidence="2" key="1">
    <citation type="submission" date="2021-01" db="EMBL/GenBank/DDBJ databases">
        <authorList>
            <person name="Corre E."/>
            <person name="Pelletier E."/>
            <person name="Niang G."/>
            <person name="Scheremetjew M."/>
            <person name="Finn R."/>
            <person name="Kale V."/>
            <person name="Holt S."/>
            <person name="Cochrane G."/>
            <person name="Meng A."/>
            <person name="Brown T."/>
            <person name="Cohen L."/>
        </authorList>
    </citation>
    <scope>NUCLEOTIDE SEQUENCE</scope>
    <source>
        <strain evidence="2">SoJaBio B1-5/56/2</strain>
    </source>
</reference>
<proteinExistence type="predicted"/>
<gene>
    <name evidence="2" type="ORF">NAES01612_LOCUS12447</name>
</gene>
<dbReference type="AlphaFoldDB" id="A0A7S4KWQ5"/>
<dbReference type="PANTHER" id="PTHR21343:SF10">
    <property type="entry name" value="DRTGG DOMAIN-CONTAINING PROTEIN"/>
    <property type="match status" value="1"/>
</dbReference>
<dbReference type="Pfam" id="PF13500">
    <property type="entry name" value="AAA_26"/>
    <property type="match status" value="1"/>
</dbReference>
<dbReference type="CDD" id="cd03109">
    <property type="entry name" value="DTBS"/>
    <property type="match status" value="1"/>
</dbReference>
<evidence type="ECO:0000313" key="2">
    <source>
        <dbReference type="EMBL" id="CAE2307833.1"/>
    </source>
</evidence>
<name>A0A7S4KWQ5_9EUKA</name>
<keyword evidence="1" id="KW-0315">Glutamine amidotransferase</keyword>
<evidence type="ECO:0000256" key="1">
    <source>
        <dbReference type="ARBA" id="ARBA00022962"/>
    </source>
</evidence>
<protein>
    <submittedName>
        <fullName evidence="2">Uncharacterized protein</fullName>
    </submittedName>
</protein>